<keyword evidence="2" id="KW-0732">Signal</keyword>
<feature type="signal peptide" evidence="2">
    <location>
        <begin position="1"/>
        <end position="26"/>
    </location>
</feature>
<feature type="region of interest" description="Disordered" evidence="1">
    <location>
        <begin position="83"/>
        <end position="105"/>
    </location>
</feature>
<feature type="chain" id="PRO_5043939682" description="Secreted protein" evidence="2">
    <location>
        <begin position="27"/>
        <end position="105"/>
    </location>
</feature>
<sequence>MRLRRTAVAVFGALALVMTLPDSAGAAFGTFTYVNVDNEELSISNPMSGECFLLVSGAKHVDNGTSSTAILYADRGCEEPLSPGLPPRQARDFTISGAPHSVKFG</sequence>
<dbReference type="EMBL" id="CP108253">
    <property type="protein sequence ID" value="WTU38476.1"/>
    <property type="molecule type" value="Genomic_DNA"/>
</dbReference>
<organism evidence="3">
    <name type="scientific">Streptomyces sp. NBC_00060</name>
    <dbReference type="NCBI Taxonomy" id="2975636"/>
    <lineage>
        <taxon>Bacteria</taxon>
        <taxon>Bacillati</taxon>
        <taxon>Actinomycetota</taxon>
        <taxon>Actinomycetes</taxon>
        <taxon>Kitasatosporales</taxon>
        <taxon>Streptomycetaceae</taxon>
        <taxon>Streptomyces</taxon>
    </lineage>
</organism>
<evidence type="ECO:0000256" key="1">
    <source>
        <dbReference type="SAM" id="MobiDB-lite"/>
    </source>
</evidence>
<dbReference type="AlphaFoldDB" id="A0AAU2GUE3"/>
<reference evidence="3" key="1">
    <citation type="submission" date="2022-10" db="EMBL/GenBank/DDBJ databases">
        <title>The complete genomes of actinobacterial strains from the NBC collection.</title>
        <authorList>
            <person name="Joergensen T.S."/>
            <person name="Alvarez Arevalo M."/>
            <person name="Sterndorff E.B."/>
            <person name="Faurdal D."/>
            <person name="Vuksanovic O."/>
            <person name="Mourched A.-S."/>
            <person name="Charusanti P."/>
            <person name="Shaw S."/>
            <person name="Blin K."/>
            <person name="Weber T."/>
        </authorList>
    </citation>
    <scope>NUCLEOTIDE SEQUENCE</scope>
    <source>
        <strain evidence="3">NBC_00060</strain>
    </source>
</reference>
<accession>A0AAU2GUE3</accession>
<evidence type="ECO:0000313" key="3">
    <source>
        <dbReference type="EMBL" id="WTU38476.1"/>
    </source>
</evidence>
<protein>
    <recommendedName>
        <fullName evidence="4">Secreted protein</fullName>
    </recommendedName>
</protein>
<name>A0AAU2GUE3_9ACTN</name>
<evidence type="ECO:0000256" key="2">
    <source>
        <dbReference type="SAM" id="SignalP"/>
    </source>
</evidence>
<evidence type="ECO:0008006" key="4">
    <source>
        <dbReference type="Google" id="ProtNLM"/>
    </source>
</evidence>
<proteinExistence type="predicted"/>
<gene>
    <name evidence="3" type="ORF">OHV25_02330</name>
</gene>